<name>A0A9D2ARA0_9FIRM</name>
<evidence type="ECO:0000256" key="1">
    <source>
        <dbReference type="SAM" id="Phobius"/>
    </source>
</evidence>
<proteinExistence type="predicted"/>
<dbReference type="Proteomes" id="UP000824249">
    <property type="component" value="Unassembled WGS sequence"/>
</dbReference>
<dbReference type="AlphaFoldDB" id="A0A9D2ARA0"/>
<keyword evidence="1" id="KW-0812">Transmembrane</keyword>
<dbReference type="EMBL" id="DXFD01000077">
    <property type="protein sequence ID" value="HIX47020.1"/>
    <property type="molecule type" value="Genomic_DNA"/>
</dbReference>
<evidence type="ECO:0000313" key="3">
    <source>
        <dbReference type="Proteomes" id="UP000824249"/>
    </source>
</evidence>
<sequence length="77" mass="8862">ALKDWRNWLIFAAVYAVMTSPTWAGWLLFLVTGDPWHLTYSSAYMAFWALPLTPLIPLCIAITLGIRKLIHRKKPPH</sequence>
<feature type="non-terminal residue" evidence="2">
    <location>
        <position position="1"/>
    </location>
</feature>
<keyword evidence="1" id="KW-1133">Transmembrane helix</keyword>
<keyword evidence="1" id="KW-0472">Membrane</keyword>
<evidence type="ECO:0000313" key="2">
    <source>
        <dbReference type="EMBL" id="HIX47020.1"/>
    </source>
</evidence>
<gene>
    <name evidence="2" type="ORF">H9737_04950</name>
</gene>
<comment type="caution">
    <text evidence="2">The sequence shown here is derived from an EMBL/GenBank/DDBJ whole genome shotgun (WGS) entry which is preliminary data.</text>
</comment>
<accession>A0A9D2ARA0</accession>
<feature type="transmembrane region" description="Helical" evidence="1">
    <location>
        <begin position="7"/>
        <end position="31"/>
    </location>
</feature>
<reference evidence="2" key="2">
    <citation type="submission" date="2021-04" db="EMBL/GenBank/DDBJ databases">
        <authorList>
            <person name="Gilroy R."/>
        </authorList>
    </citation>
    <scope>NUCLEOTIDE SEQUENCE</scope>
    <source>
        <strain evidence="2">26628</strain>
    </source>
</reference>
<reference evidence="2" key="1">
    <citation type="journal article" date="2021" name="PeerJ">
        <title>Extensive microbial diversity within the chicken gut microbiome revealed by metagenomics and culture.</title>
        <authorList>
            <person name="Gilroy R."/>
            <person name="Ravi A."/>
            <person name="Getino M."/>
            <person name="Pursley I."/>
            <person name="Horton D.L."/>
            <person name="Alikhan N.F."/>
            <person name="Baker D."/>
            <person name="Gharbi K."/>
            <person name="Hall N."/>
            <person name="Watson M."/>
            <person name="Adriaenssens E.M."/>
            <person name="Foster-Nyarko E."/>
            <person name="Jarju S."/>
            <person name="Secka A."/>
            <person name="Antonio M."/>
            <person name="Oren A."/>
            <person name="Chaudhuri R.R."/>
            <person name="La Ragione R."/>
            <person name="Hildebrand F."/>
            <person name="Pallen M.J."/>
        </authorList>
    </citation>
    <scope>NUCLEOTIDE SEQUENCE</scope>
    <source>
        <strain evidence="2">26628</strain>
    </source>
</reference>
<protein>
    <submittedName>
        <fullName evidence="2">Uncharacterized protein</fullName>
    </submittedName>
</protein>
<feature type="transmembrane region" description="Helical" evidence="1">
    <location>
        <begin position="43"/>
        <end position="66"/>
    </location>
</feature>
<organism evidence="2 3">
    <name type="scientific">Candidatus Borkfalkia faecigallinarum</name>
    <dbReference type="NCBI Taxonomy" id="2838509"/>
    <lineage>
        <taxon>Bacteria</taxon>
        <taxon>Bacillati</taxon>
        <taxon>Bacillota</taxon>
        <taxon>Clostridia</taxon>
        <taxon>Christensenellales</taxon>
        <taxon>Christensenellaceae</taxon>
        <taxon>Candidatus Borkfalkia</taxon>
    </lineage>
</organism>